<dbReference type="Proteomes" id="UP000295573">
    <property type="component" value="Unassembled WGS sequence"/>
</dbReference>
<dbReference type="RefSeq" id="WP_132156332.1">
    <property type="nucleotide sequence ID" value="NZ_SLWR01000016.1"/>
</dbReference>
<accession>A0A4R2IE63</accession>
<dbReference type="PANTHER" id="PTHR32305:SF15">
    <property type="entry name" value="PROTEIN RHSA-RELATED"/>
    <property type="match status" value="1"/>
</dbReference>
<protein>
    <submittedName>
        <fullName evidence="4">RHS repeat-associated protein</fullName>
    </submittedName>
</protein>
<keyword evidence="2" id="KW-0732">Signal</keyword>
<name>A0A4R2IE63_9ACTN</name>
<dbReference type="SUPFAM" id="SSF101898">
    <property type="entry name" value="NHL repeat"/>
    <property type="match status" value="1"/>
</dbReference>
<dbReference type="OrthoDB" id="3795228at2"/>
<dbReference type="InterPro" id="IPR045351">
    <property type="entry name" value="DUF6531"/>
</dbReference>
<keyword evidence="5" id="KW-1185">Reference proteome</keyword>
<comment type="caution">
    <text evidence="4">The sequence shown here is derived from an EMBL/GenBank/DDBJ whole genome shotgun (WGS) entry which is preliminary data.</text>
</comment>
<dbReference type="NCBIfam" id="TIGR01643">
    <property type="entry name" value="YD_repeat_2x"/>
    <property type="match status" value="8"/>
</dbReference>
<gene>
    <name evidence="4" type="ORF">EV646_11626</name>
</gene>
<dbReference type="AlphaFoldDB" id="A0A4R2IE63"/>
<sequence length="1209" mass="128260">MTLVRRVLALLVSVLLVLSTGVAASALPPVPHTCVQGDVSVTANGEVLSKGPLIANDGGFAHAGTGLTFTFKARTFTPSQNICAIQVADVRTWQVSVWPCENYPKPKPAHTQSLSWSVSVPLDCSLSSSPGLLTTSLTNNKGSAAGNVMIYAGAPGFVLPDKQARGLFGPFALQSDPVNSLTGALVAAETDAVVSALGVPLTVTRTYNSNDQLPGPLGPGWRPSYSDRLALDAGGARYLASDGREIGFTRSGTGFVVEPGAARFTLARSGSEYVLTSFDQLRMRFSAAGDLVSILDRNGQGVVLERVAGRVATVTNGRRSLSYDYNELGLIASVRLSGPGVEPRTVRYEYADGRLTGVTSPGGVHTRYEYADGRLKSSAVADAAKPAFVTEYDGDGRVIAQTDAKGGKSTWSWEPAGVRGKSTMTDPTGGKWINEYERNWLVRQTDPTGATVTFHYDSAGNLIRVFDNLGHGARHAYDSLGRVVASTDAGGNVTRRTYNASNDVVAVVDPLGRRTTYTYDSRGNVVASTYAGRTSSAAYDSRGLLTQSRDPLGRTTRLAYSADGDLVGVADAAGRVARYEVDGWGRVVKSTSPRGAVSSFTYSADDQPLEQQGPLDVTTRQTYDAQGRLATVVDGRGNTTRFRYDDAGALVGVTRPSLPEATATYDLSGRLSKRVDASGRTQTFEYDAAGRTTATTYGGRTWRFGFDKAGRLIRTTLPSGKSASFTLDPRGAMTKLAYSDGTPTVSFTWDAAGRRTATTDGLGTTRFGYDAFDQLTSSVGPGGSVAYRWDAVGNLIGRTAAGHSESYTWDSVDRLASAAVDGKRLASYRYDLSRGTVTTTRPGGLVETRSLDVRDRTTSLAVTQGGKPLRSITSSYDTADNLIRTDDSVAGKSAHTYDQLNRLTAVCYSVDQCTDDIQNYIRYDYDGAGNRTWEKRPTGSTWSLYGAGSELLASITAPATYPLDPPKSRVYTYDPDGNLTSDGTTTYTWSAAGKPLTSTTDSTKTTYTNTGDGRRATSTTGTQTTSYLWDPLSPQVLATTVGKTSTRYTYGAGLIATLTGATTTNLTTDPSGSVLTSATQQAYEPYGAPRATAGTNSAAQPSGTPSPGYIGALRLPTGNYLLGQREYNPTTGTFLTPDQGGSPNPYAYSSGNPLKTTDLQGLSDIDGTLTDVSHISAYASTAALAGAVMGCRCRLRTRRLTQLRQPRVI</sequence>
<feature type="region of interest" description="Disordered" evidence="1">
    <location>
        <begin position="997"/>
        <end position="1024"/>
    </location>
</feature>
<organism evidence="4 5">
    <name type="scientific">Kribbella antiqua</name>
    <dbReference type="NCBI Taxonomy" id="2512217"/>
    <lineage>
        <taxon>Bacteria</taxon>
        <taxon>Bacillati</taxon>
        <taxon>Actinomycetota</taxon>
        <taxon>Actinomycetes</taxon>
        <taxon>Propionibacteriales</taxon>
        <taxon>Kribbellaceae</taxon>
        <taxon>Kribbella</taxon>
    </lineage>
</organism>
<feature type="signal peptide" evidence="2">
    <location>
        <begin position="1"/>
        <end position="24"/>
    </location>
</feature>
<feature type="compositionally biased region" description="Polar residues" evidence="1">
    <location>
        <begin position="1093"/>
        <end position="1105"/>
    </location>
</feature>
<dbReference type="Gene3D" id="2.180.10.10">
    <property type="entry name" value="RHS repeat-associated core"/>
    <property type="match status" value="3"/>
</dbReference>
<dbReference type="InterPro" id="IPR050708">
    <property type="entry name" value="T6SS_VgrG/RHS"/>
</dbReference>
<dbReference type="Pfam" id="PF05593">
    <property type="entry name" value="RHS_repeat"/>
    <property type="match status" value="8"/>
</dbReference>
<feature type="domain" description="DUF6531" evidence="3">
    <location>
        <begin position="176"/>
        <end position="248"/>
    </location>
</feature>
<dbReference type="Pfam" id="PF20148">
    <property type="entry name" value="DUF6531"/>
    <property type="match status" value="1"/>
</dbReference>
<evidence type="ECO:0000259" key="3">
    <source>
        <dbReference type="Pfam" id="PF20148"/>
    </source>
</evidence>
<reference evidence="4 5" key="1">
    <citation type="journal article" date="2015" name="Stand. Genomic Sci.">
        <title>Genomic Encyclopedia of Bacterial and Archaeal Type Strains, Phase III: the genomes of soil and plant-associated and newly described type strains.</title>
        <authorList>
            <person name="Whitman W.B."/>
            <person name="Woyke T."/>
            <person name="Klenk H.P."/>
            <person name="Zhou Y."/>
            <person name="Lilburn T.G."/>
            <person name="Beck B.J."/>
            <person name="De Vos P."/>
            <person name="Vandamme P."/>
            <person name="Eisen J.A."/>
            <person name="Garrity G."/>
            <person name="Hugenholtz P."/>
            <person name="Kyrpides N.C."/>
        </authorList>
    </citation>
    <scope>NUCLEOTIDE SEQUENCE [LARGE SCALE GENOMIC DNA]</scope>
    <source>
        <strain evidence="4 5">VKM Ac-2541</strain>
    </source>
</reference>
<proteinExistence type="predicted"/>
<dbReference type="EMBL" id="SLWR01000016">
    <property type="protein sequence ID" value="TCO40935.1"/>
    <property type="molecule type" value="Genomic_DNA"/>
</dbReference>
<evidence type="ECO:0000256" key="2">
    <source>
        <dbReference type="SAM" id="SignalP"/>
    </source>
</evidence>
<dbReference type="NCBIfam" id="TIGR03696">
    <property type="entry name" value="Rhs_assc_core"/>
    <property type="match status" value="1"/>
</dbReference>
<feature type="compositionally biased region" description="Low complexity" evidence="1">
    <location>
        <begin position="997"/>
        <end position="1010"/>
    </location>
</feature>
<evidence type="ECO:0000313" key="4">
    <source>
        <dbReference type="EMBL" id="TCO40935.1"/>
    </source>
</evidence>
<feature type="chain" id="PRO_5038492726" evidence="2">
    <location>
        <begin position="25"/>
        <end position="1209"/>
    </location>
</feature>
<feature type="region of interest" description="Disordered" evidence="1">
    <location>
        <begin position="1087"/>
        <end position="1106"/>
    </location>
</feature>
<evidence type="ECO:0000313" key="5">
    <source>
        <dbReference type="Proteomes" id="UP000295573"/>
    </source>
</evidence>
<evidence type="ECO:0000256" key="1">
    <source>
        <dbReference type="SAM" id="MobiDB-lite"/>
    </source>
</evidence>
<dbReference type="PANTHER" id="PTHR32305">
    <property type="match status" value="1"/>
</dbReference>
<dbReference type="InterPro" id="IPR006530">
    <property type="entry name" value="YD"/>
</dbReference>
<dbReference type="InterPro" id="IPR022385">
    <property type="entry name" value="Rhs_assc_core"/>
</dbReference>
<dbReference type="InterPro" id="IPR031325">
    <property type="entry name" value="RHS_repeat"/>
</dbReference>